<reference evidence="3" key="1">
    <citation type="submission" date="2019-08" db="EMBL/GenBank/DDBJ databases">
        <title>The genome of the North American firefly Photinus pyralis.</title>
        <authorList>
            <consortium name="Photinus pyralis genome working group"/>
            <person name="Fallon T.R."/>
            <person name="Sander Lower S.E."/>
            <person name="Weng J.-K."/>
        </authorList>
    </citation>
    <scope>NUCLEOTIDE SEQUENCE</scope>
    <source>
        <strain evidence="3">TRF0915ILg1</strain>
        <tissue evidence="3">Whole body</tissue>
    </source>
</reference>
<gene>
    <name evidence="3" type="ORF">ILUMI_08086</name>
</gene>
<keyword evidence="4" id="KW-1185">Reference proteome</keyword>
<protein>
    <submittedName>
        <fullName evidence="3">Uncharacterized protein</fullName>
    </submittedName>
</protein>
<evidence type="ECO:0000256" key="2">
    <source>
        <dbReference type="SAM" id="MobiDB-lite"/>
    </source>
</evidence>
<keyword evidence="1" id="KW-0175">Coiled coil</keyword>
<feature type="coiled-coil region" evidence="1">
    <location>
        <begin position="88"/>
        <end position="186"/>
    </location>
</feature>
<dbReference type="EMBL" id="VTPC01003719">
    <property type="protein sequence ID" value="KAF2898086.1"/>
    <property type="molecule type" value="Genomic_DNA"/>
</dbReference>
<sequence>MNSENEDSHRRSLKLLYLKYKTTDSNTKAKPEADTEEETNESKNASTPQAKEIKLDLLNHYSRNAFSSTNSNQEGTSEAVVLRRNQQKEDVQLELENIKAKLAEYKETIENQQRESEHLKSALSQKAKEQEATSRELNLAKEVIAKKEMELNQVKEEIGKEDLEIRNDLRKEKEKNTEILDLLTKEREQNCAIKQELSALKETLVSSVNVEKQLENFIVQESAKTKKLEKQLTYLLNRYNNEREHVYNHIQEIFVHSEDFLKYCEDHSKTLSETVSKINA</sequence>
<dbReference type="OrthoDB" id="10559593at2759"/>
<name>A0A8K0D6Z4_IGNLU</name>
<organism evidence="3 4">
    <name type="scientific">Ignelater luminosus</name>
    <name type="common">Cucubano</name>
    <name type="synonym">Pyrophorus luminosus</name>
    <dbReference type="NCBI Taxonomy" id="2038154"/>
    <lineage>
        <taxon>Eukaryota</taxon>
        <taxon>Metazoa</taxon>
        <taxon>Ecdysozoa</taxon>
        <taxon>Arthropoda</taxon>
        <taxon>Hexapoda</taxon>
        <taxon>Insecta</taxon>
        <taxon>Pterygota</taxon>
        <taxon>Neoptera</taxon>
        <taxon>Endopterygota</taxon>
        <taxon>Coleoptera</taxon>
        <taxon>Polyphaga</taxon>
        <taxon>Elateriformia</taxon>
        <taxon>Elateroidea</taxon>
        <taxon>Elateridae</taxon>
        <taxon>Agrypninae</taxon>
        <taxon>Pyrophorini</taxon>
        <taxon>Ignelater</taxon>
    </lineage>
</organism>
<evidence type="ECO:0000256" key="1">
    <source>
        <dbReference type="SAM" id="Coils"/>
    </source>
</evidence>
<dbReference type="Proteomes" id="UP000801492">
    <property type="component" value="Unassembled WGS sequence"/>
</dbReference>
<evidence type="ECO:0000313" key="4">
    <source>
        <dbReference type="Proteomes" id="UP000801492"/>
    </source>
</evidence>
<comment type="caution">
    <text evidence="3">The sequence shown here is derived from an EMBL/GenBank/DDBJ whole genome shotgun (WGS) entry which is preliminary data.</text>
</comment>
<accession>A0A8K0D6Z4</accession>
<evidence type="ECO:0000313" key="3">
    <source>
        <dbReference type="EMBL" id="KAF2898086.1"/>
    </source>
</evidence>
<proteinExistence type="predicted"/>
<dbReference type="AlphaFoldDB" id="A0A8K0D6Z4"/>
<feature type="region of interest" description="Disordered" evidence="2">
    <location>
        <begin position="18"/>
        <end position="49"/>
    </location>
</feature>